<protein>
    <submittedName>
        <fullName evidence="3">Putative zinc finger protein</fullName>
    </submittedName>
</protein>
<gene>
    <name evidence="3" type="ORF">BSL78_27589</name>
</gene>
<evidence type="ECO:0000313" key="4">
    <source>
        <dbReference type="Proteomes" id="UP000230750"/>
    </source>
</evidence>
<feature type="compositionally biased region" description="Basic and acidic residues" evidence="1">
    <location>
        <begin position="10"/>
        <end position="32"/>
    </location>
</feature>
<comment type="caution">
    <text evidence="3">The sequence shown here is derived from an EMBL/GenBank/DDBJ whole genome shotgun (WGS) entry which is preliminary data.</text>
</comment>
<dbReference type="PANTHER" id="PTHR46880">
    <property type="entry name" value="RAS-ASSOCIATING DOMAIN-CONTAINING PROTEIN"/>
    <property type="match status" value="1"/>
</dbReference>
<evidence type="ECO:0000259" key="2">
    <source>
        <dbReference type="Pfam" id="PF25431"/>
    </source>
</evidence>
<dbReference type="SUPFAM" id="SSF53098">
    <property type="entry name" value="Ribonuclease H-like"/>
    <property type="match status" value="1"/>
</dbReference>
<dbReference type="OrthoDB" id="10051404at2759"/>
<accession>A0A2G8JIN4</accession>
<dbReference type="EMBL" id="MRZV01001866">
    <property type="protein sequence ID" value="PIK35588.1"/>
    <property type="molecule type" value="Genomic_DNA"/>
</dbReference>
<dbReference type="AlphaFoldDB" id="A0A2G8JIN4"/>
<dbReference type="Proteomes" id="UP000230750">
    <property type="component" value="Unassembled WGS sequence"/>
</dbReference>
<dbReference type="InterPro" id="IPR012337">
    <property type="entry name" value="RNaseH-like_sf"/>
</dbReference>
<dbReference type="STRING" id="307972.A0A2G8JIN4"/>
<feature type="region of interest" description="Disordered" evidence="1">
    <location>
        <begin position="1"/>
        <end position="35"/>
    </location>
</feature>
<evidence type="ECO:0000256" key="1">
    <source>
        <dbReference type="SAM" id="MobiDB-lite"/>
    </source>
</evidence>
<reference evidence="3 4" key="1">
    <citation type="journal article" date="2017" name="PLoS Biol.">
        <title>The sea cucumber genome provides insights into morphological evolution and visceral regeneration.</title>
        <authorList>
            <person name="Zhang X."/>
            <person name="Sun L."/>
            <person name="Yuan J."/>
            <person name="Sun Y."/>
            <person name="Gao Y."/>
            <person name="Zhang L."/>
            <person name="Li S."/>
            <person name="Dai H."/>
            <person name="Hamel J.F."/>
            <person name="Liu C."/>
            <person name="Yu Y."/>
            <person name="Liu S."/>
            <person name="Lin W."/>
            <person name="Guo K."/>
            <person name="Jin S."/>
            <person name="Xu P."/>
            <person name="Storey K.B."/>
            <person name="Huan P."/>
            <person name="Zhang T."/>
            <person name="Zhou Y."/>
            <person name="Zhang J."/>
            <person name="Lin C."/>
            <person name="Li X."/>
            <person name="Xing L."/>
            <person name="Huo D."/>
            <person name="Sun M."/>
            <person name="Wang L."/>
            <person name="Mercier A."/>
            <person name="Li F."/>
            <person name="Yang H."/>
            <person name="Xiang J."/>
        </authorList>
    </citation>
    <scope>NUCLEOTIDE SEQUENCE [LARGE SCALE GENOMIC DNA]</scope>
    <source>
        <strain evidence="3">Shaxun</strain>
        <tissue evidence="3">Muscle</tissue>
    </source>
</reference>
<sequence length="588" mass="66194">MWRFLNNVEPPKKKSKSAEEKRAAGKEYDQTKRQRSFQNSWLAHPNFKLWLRYDKETALMFCNICEQWATSTGQAMGKTEFVKGCSSLRIESLHKHAKSETHTGAVAAKGAAEAPPGTSTADKLLRQMNQTCDLDEAKGVDVGQTYRTEPKCREFTDAISEIQRQNLEKEISDSKFFSVMCDEATDAAVVEQIILFVRYSNYGKVTTRFLSIQKLERATAANCYGEIIAALHEYCGIQEPELWSKLVGFGSDGASVMTGRRSGVGARMKEHQPKLQTVHCIAHRLELAIKQASKNVPMVCKMDQFLINIFLFYHNSTLNRGLLRRTAEALGVTRFIPTRTGGTRWIGHTQNALTNLLSGYPAIVQHLLEIKEHNQTSNDSKGKSAGFLKLLLSRPFLGFLHFMVDVTNILGRLSRTFQRMDMNLPEMPNLQGPALRQFQRAATDGTFHGHKIEGEPINKAECDLAVTSITEAINIRFDIDAIQLAAAKVINFKSWPIEAERDFGDAEIAELVDYFSPVLEKAGTNTNSIEMEWSSVKESAYTDYKPVYNASWEQLGVKYRVDAENLFSLVDLILTIPAHSVECEREVR</sequence>
<dbReference type="InterPro" id="IPR057456">
    <property type="entry name" value="Znf_C17orf113"/>
</dbReference>
<feature type="domain" description="C17orf113 probable zinc finger" evidence="2">
    <location>
        <begin position="50"/>
        <end position="109"/>
    </location>
</feature>
<proteinExistence type="predicted"/>
<organism evidence="3 4">
    <name type="scientific">Stichopus japonicus</name>
    <name type="common">Sea cucumber</name>
    <dbReference type="NCBI Taxonomy" id="307972"/>
    <lineage>
        <taxon>Eukaryota</taxon>
        <taxon>Metazoa</taxon>
        <taxon>Echinodermata</taxon>
        <taxon>Eleutherozoa</taxon>
        <taxon>Echinozoa</taxon>
        <taxon>Holothuroidea</taxon>
        <taxon>Aspidochirotacea</taxon>
        <taxon>Aspidochirotida</taxon>
        <taxon>Stichopodidae</taxon>
        <taxon>Apostichopus</taxon>
    </lineage>
</organism>
<dbReference type="PANTHER" id="PTHR46880:SF9">
    <property type="entry name" value="ZINC FINGER PROTEIN 862"/>
    <property type="match status" value="1"/>
</dbReference>
<evidence type="ECO:0000313" key="3">
    <source>
        <dbReference type="EMBL" id="PIK35588.1"/>
    </source>
</evidence>
<dbReference type="Pfam" id="PF25431">
    <property type="entry name" value="zf-C17orf113"/>
    <property type="match status" value="1"/>
</dbReference>
<name>A0A2G8JIN4_STIJA</name>
<keyword evidence="4" id="KW-1185">Reference proteome</keyword>